<dbReference type="OrthoDB" id="571052at2"/>
<comment type="caution">
    <text evidence="3">The sequence shown here is derived from an EMBL/GenBank/DDBJ whole genome shotgun (WGS) entry which is preliminary data.</text>
</comment>
<accession>A0A0R3CV57</accession>
<feature type="domain" description="CHRD" evidence="2">
    <location>
        <begin position="32"/>
        <end position="148"/>
    </location>
</feature>
<name>A0A0R3CV57_9BRAD</name>
<dbReference type="SMART" id="SM00754">
    <property type="entry name" value="CHRD"/>
    <property type="match status" value="1"/>
</dbReference>
<dbReference type="PROSITE" id="PS50933">
    <property type="entry name" value="CHRD"/>
    <property type="match status" value="1"/>
</dbReference>
<dbReference type="RefSeq" id="WP_057026177.1">
    <property type="nucleotide sequence ID" value="NZ_LJYF01000004.1"/>
</dbReference>
<dbReference type="STRING" id="108015.GA0061099_1007196"/>
<dbReference type="InterPro" id="IPR010895">
    <property type="entry name" value="CHRD"/>
</dbReference>
<feature type="chain" id="PRO_5006434790" evidence="1">
    <location>
        <begin position="32"/>
        <end position="148"/>
    </location>
</feature>
<dbReference type="EMBL" id="LJYF01000004">
    <property type="protein sequence ID" value="KRQ01495.1"/>
    <property type="molecule type" value="Genomic_DNA"/>
</dbReference>
<evidence type="ECO:0000313" key="3">
    <source>
        <dbReference type="EMBL" id="KRQ01495.1"/>
    </source>
</evidence>
<dbReference type="Proteomes" id="UP000051380">
    <property type="component" value="Unassembled WGS sequence"/>
</dbReference>
<evidence type="ECO:0000313" key="4">
    <source>
        <dbReference type="Proteomes" id="UP000051380"/>
    </source>
</evidence>
<dbReference type="AlphaFoldDB" id="A0A0R3CV57"/>
<keyword evidence="1" id="KW-0732">Signal</keyword>
<dbReference type="Pfam" id="PF07452">
    <property type="entry name" value="CHRD"/>
    <property type="match status" value="1"/>
</dbReference>
<organism evidence="3 4">
    <name type="scientific">Bradyrhizobium yuanmingense</name>
    <dbReference type="NCBI Taxonomy" id="108015"/>
    <lineage>
        <taxon>Bacteria</taxon>
        <taxon>Pseudomonadati</taxon>
        <taxon>Pseudomonadota</taxon>
        <taxon>Alphaproteobacteria</taxon>
        <taxon>Hyphomicrobiales</taxon>
        <taxon>Nitrobacteraceae</taxon>
        <taxon>Bradyrhizobium</taxon>
    </lineage>
</organism>
<sequence length="148" mass="14908">MSKAVCRRSVALLGALALVGGVSATSGTAGAEVVKLRAELKGSNEVPPNSSTGSGKAEAIYNTETKVLTYLVTFTGLTGPAIGAHFHGPGEAGKNAGIALPFKTAQSPIEGSATLTEAQAADLLGGKWYANIHTAANPGGELRGQMMK</sequence>
<gene>
    <name evidence="3" type="ORF">AOQ72_08485</name>
</gene>
<evidence type="ECO:0000256" key="1">
    <source>
        <dbReference type="SAM" id="SignalP"/>
    </source>
</evidence>
<feature type="signal peptide" evidence="1">
    <location>
        <begin position="1"/>
        <end position="31"/>
    </location>
</feature>
<proteinExistence type="predicted"/>
<evidence type="ECO:0000259" key="2">
    <source>
        <dbReference type="PROSITE" id="PS50933"/>
    </source>
</evidence>
<reference evidence="3 4" key="1">
    <citation type="submission" date="2015-09" db="EMBL/GenBank/DDBJ databases">
        <title>Draft Genome Sequence of the Strain BR 3267 (Bradyrhizobium yuanmingense) recommended as inoculant for cowpea in Brazil.</title>
        <authorList>
            <person name="Simoes-Araujo J.L."/>
            <person name="Zilli J.E."/>
        </authorList>
    </citation>
    <scope>NUCLEOTIDE SEQUENCE [LARGE SCALE GENOMIC DNA]</scope>
    <source>
        <strain evidence="3 4">BR3267</strain>
    </source>
</reference>
<protein>
    <submittedName>
        <fullName evidence="3">CHRD domain-containing protein</fullName>
    </submittedName>
</protein>